<dbReference type="SUPFAM" id="SSF81901">
    <property type="entry name" value="HCP-like"/>
    <property type="match status" value="1"/>
</dbReference>
<dbReference type="Gene3D" id="1.25.40.10">
    <property type="entry name" value="Tetratricopeptide repeat domain"/>
    <property type="match status" value="2"/>
</dbReference>
<dbReference type="Pfam" id="PF14559">
    <property type="entry name" value="TPR_19"/>
    <property type="match status" value="1"/>
</dbReference>
<dbReference type="OrthoDB" id="5290259at2"/>
<evidence type="ECO:0000256" key="1">
    <source>
        <dbReference type="SAM" id="SignalP"/>
    </source>
</evidence>
<dbReference type="EMBL" id="CP020946">
    <property type="protein sequence ID" value="ASD62075.1"/>
    <property type="molecule type" value="Genomic_DNA"/>
</dbReference>
<feature type="signal peptide" evidence="1">
    <location>
        <begin position="1"/>
        <end position="22"/>
    </location>
</feature>
<gene>
    <name evidence="2" type="ORF">B9G79_00120</name>
</gene>
<dbReference type="InterPro" id="IPR011990">
    <property type="entry name" value="TPR-like_helical_dom_sf"/>
</dbReference>
<dbReference type="RefSeq" id="WP_088563749.1">
    <property type="nucleotide sequence ID" value="NZ_CP020946.1"/>
</dbReference>
<dbReference type="Proteomes" id="UP000197003">
    <property type="component" value="Chromosome"/>
</dbReference>
<accession>A0A1Z3N3P2</accession>
<evidence type="ECO:0000313" key="3">
    <source>
        <dbReference type="Proteomes" id="UP000197003"/>
    </source>
</evidence>
<feature type="chain" id="PRO_5011966800" description="Outer membrane lipoprotein BamD-like domain-containing protein" evidence="1">
    <location>
        <begin position="23"/>
        <end position="265"/>
    </location>
</feature>
<proteinExistence type="predicted"/>
<evidence type="ECO:0008006" key="4">
    <source>
        <dbReference type="Google" id="ProtNLM"/>
    </source>
</evidence>
<evidence type="ECO:0000313" key="2">
    <source>
        <dbReference type="EMBL" id="ASD62075.1"/>
    </source>
</evidence>
<dbReference type="AlphaFoldDB" id="A0A1Z3N3P2"/>
<organism evidence="2 3">
    <name type="scientific">Bdellovibrio bacteriovorus</name>
    <dbReference type="NCBI Taxonomy" id="959"/>
    <lineage>
        <taxon>Bacteria</taxon>
        <taxon>Pseudomonadati</taxon>
        <taxon>Bdellovibrionota</taxon>
        <taxon>Bdellovibrionia</taxon>
        <taxon>Bdellovibrionales</taxon>
        <taxon>Pseudobdellovibrionaceae</taxon>
        <taxon>Bdellovibrio</taxon>
    </lineage>
</organism>
<protein>
    <recommendedName>
        <fullName evidence="4">Outer membrane lipoprotein BamD-like domain-containing protein</fullName>
    </recommendedName>
</protein>
<dbReference type="PROSITE" id="PS51257">
    <property type="entry name" value="PROKAR_LIPOPROTEIN"/>
    <property type="match status" value="1"/>
</dbReference>
<name>A0A1Z3N3P2_BDEBC</name>
<keyword evidence="1" id="KW-0732">Signal</keyword>
<reference evidence="2 3" key="1">
    <citation type="submission" date="2017-04" db="EMBL/GenBank/DDBJ databases">
        <title>Whole genome sequence of Bdellovibrio bacteriovorus strain SSB218315.</title>
        <authorList>
            <person name="Oyedara O."/>
            <person name="Rodriguez-Perez M.A."/>
        </authorList>
    </citation>
    <scope>NUCLEOTIDE SEQUENCE [LARGE SCALE GENOMIC DNA]</scope>
    <source>
        <strain evidence="2 3">SSB218315</strain>
    </source>
</reference>
<sequence length="265" mass="30546">MIRALLVVLVLALSACSSQEEADFKQAQKSIAQGHHRIALGYLDRVIKRNSDSKFPLEAAREAARISFFEIKDFNKAINYHHYIVLHSTDEAERLESQKQIASIYFNNLQNYQMSIIEYSKLQQMPHTDLEAAQYKMNVARAQYYQNNFFQAESEIDSLLKLKSDDNIRFSGLMLKGNILVAKKDFKNAAAIFKELIDKYPDKAVQENVALTLAVCYEENLDFKSAIAVLEEHRGKYNPPEYIELRIKRLQERMKNAPGAKGFRK</sequence>